<dbReference type="InterPro" id="IPR034457">
    <property type="entry name" value="Organic_radical-activating"/>
</dbReference>
<dbReference type="SFLD" id="SFLDS00029">
    <property type="entry name" value="Radical_SAM"/>
    <property type="match status" value="1"/>
</dbReference>
<dbReference type="NCBIfam" id="TIGR02494">
    <property type="entry name" value="PFLE_PFLC"/>
    <property type="match status" value="1"/>
</dbReference>
<dbReference type="PROSITE" id="PS51918">
    <property type="entry name" value="RADICAL_SAM"/>
    <property type="match status" value="1"/>
</dbReference>
<feature type="domain" description="4Fe-4S ferredoxin-type" evidence="10">
    <location>
        <begin position="78"/>
        <end position="107"/>
    </location>
</feature>
<comment type="similarity">
    <text evidence="2">Belongs to the organic radical-activating enzymes family.</text>
</comment>
<comment type="catalytic activity">
    <reaction evidence="9">
        <text>glycyl-[protein] + reduced [flavodoxin] + S-adenosyl-L-methionine = glycin-2-yl radical-[protein] + semiquinone [flavodoxin] + 5'-deoxyadenosine + L-methionine + H(+)</text>
        <dbReference type="Rhea" id="RHEA:61976"/>
        <dbReference type="Rhea" id="RHEA-COMP:10622"/>
        <dbReference type="Rhea" id="RHEA-COMP:14480"/>
        <dbReference type="Rhea" id="RHEA-COMP:15993"/>
        <dbReference type="Rhea" id="RHEA-COMP:15994"/>
        <dbReference type="ChEBI" id="CHEBI:15378"/>
        <dbReference type="ChEBI" id="CHEBI:17319"/>
        <dbReference type="ChEBI" id="CHEBI:29947"/>
        <dbReference type="ChEBI" id="CHEBI:32722"/>
        <dbReference type="ChEBI" id="CHEBI:57618"/>
        <dbReference type="ChEBI" id="CHEBI:57844"/>
        <dbReference type="ChEBI" id="CHEBI:59789"/>
        <dbReference type="ChEBI" id="CHEBI:140311"/>
    </reaction>
</comment>
<accession>A0A0A0IEI7</accession>
<dbReference type="GO" id="GO:0046872">
    <property type="term" value="F:metal ion binding"/>
    <property type="evidence" value="ECO:0007669"/>
    <property type="project" value="UniProtKB-KW"/>
</dbReference>
<evidence type="ECO:0000313" key="12">
    <source>
        <dbReference type="EMBL" id="KGM98020.1"/>
    </source>
</evidence>
<dbReference type="AlphaFoldDB" id="A0A0A0IEI7"/>
<keyword evidence="7" id="KW-0408">Iron</keyword>
<evidence type="ECO:0000256" key="7">
    <source>
        <dbReference type="ARBA" id="ARBA00023004"/>
    </source>
</evidence>
<keyword evidence="8" id="KW-0411">Iron-sulfur</keyword>
<organism evidence="12 13">
    <name type="scientific">Clostridium novyi A str. 4552</name>
    <dbReference type="NCBI Taxonomy" id="1444289"/>
    <lineage>
        <taxon>Bacteria</taxon>
        <taxon>Bacillati</taxon>
        <taxon>Bacillota</taxon>
        <taxon>Clostridia</taxon>
        <taxon>Eubacteriales</taxon>
        <taxon>Clostridiaceae</taxon>
        <taxon>Clostridium</taxon>
    </lineage>
</organism>
<keyword evidence="5" id="KW-0479">Metal-binding</keyword>
<protein>
    <submittedName>
        <fullName evidence="12">Radical SAM protein</fullName>
    </submittedName>
</protein>
<dbReference type="InterPro" id="IPR040074">
    <property type="entry name" value="BssD/PflA/YjjW"/>
</dbReference>
<evidence type="ECO:0000256" key="5">
    <source>
        <dbReference type="ARBA" id="ARBA00022723"/>
    </source>
</evidence>
<evidence type="ECO:0000256" key="3">
    <source>
        <dbReference type="ARBA" id="ARBA00022485"/>
    </source>
</evidence>
<dbReference type="SFLD" id="SFLDG01118">
    <property type="entry name" value="activating_enzymes__group_2"/>
    <property type="match status" value="1"/>
</dbReference>
<evidence type="ECO:0000313" key="13">
    <source>
        <dbReference type="Proteomes" id="UP000030012"/>
    </source>
</evidence>
<dbReference type="Gene3D" id="3.20.20.70">
    <property type="entry name" value="Aldolase class I"/>
    <property type="match status" value="1"/>
</dbReference>
<keyword evidence="4" id="KW-0949">S-adenosyl-L-methionine</keyword>
<feature type="domain" description="4Fe-4S ferredoxin-type" evidence="10">
    <location>
        <begin position="50"/>
        <end position="77"/>
    </location>
</feature>
<dbReference type="Gene3D" id="3.30.70.20">
    <property type="match status" value="1"/>
</dbReference>
<dbReference type="PROSITE" id="PS01087">
    <property type="entry name" value="RADICAL_ACTIVATING"/>
    <property type="match status" value="1"/>
</dbReference>
<comment type="caution">
    <text evidence="12">The sequence shown here is derived from an EMBL/GenBank/DDBJ whole genome shotgun (WGS) entry which is preliminary data.</text>
</comment>
<dbReference type="PANTHER" id="PTHR30352:SF4">
    <property type="entry name" value="PYRUVATE FORMATE-LYASE 2-ACTIVATING ENZYME"/>
    <property type="match status" value="1"/>
</dbReference>
<dbReference type="InterPro" id="IPR012839">
    <property type="entry name" value="Organic_radical_activase"/>
</dbReference>
<evidence type="ECO:0000259" key="11">
    <source>
        <dbReference type="PROSITE" id="PS51918"/>
    </source>
</evidence>
<dbReference type="EMBL" id="JENJ01000004">
    <property type="protein sequence ID" value="KGM98020.1"/>
    <property type="molecule type" value="Genomic_DNA"/>
</dbReference>
<dbReference type="InterPro" id="IPR013785">
    <property type="entry name" value="Aldolase_TIM"/>
</dbReference>
<sequence>MSKNSIKGCLFNIQKFSLNDGPGIRSIVFFKGCPMSCLWCSNPESQCVTPQIMYNKSLCLECGTCNIVCESSAINLNSLNRIDREKCIACGKCVEHCPAEALVMSGESVSVDETIEKLKKDSVYYRRSGGGVTLSGGEALLQPEFAIELLKRCKALGWHTAIETAMYVNSETIEKVVPYLDLILVDVKSMNTSRHKEFTGVDNNLILNNIRLSDEIAKEIIIRVPVIEGFNSDEKSIRDIAEFAKTLNKVNRIDLLPYHSYGENKYETIGRNYFLKNLKPPSDDKMNYFKEIVEGVGLSCTIGA</sequence>
<dbReference type="GO" id="GO:0016491">
    <property type="term" value="F:oxidoreductase activity"/>
    <property type="evidence" value="ECO:0007669"/>
    <property type="project" value="UniProtKB-KW"/>
</dbReference>
<evidence type="ECO:0000256" key="9">
    <source>
        <dbReference type="ARBA" id="ARBA00047365"/>
    </source>
</evidence>
<keyword evidence="3" id="KW-0004">4Fe-4S</keyword>
<dbReference type="OrthoDB" id="9782387at2"/>
<dbReference type="Pfam" id="PF00037">
    <property type="entry name" value="Fer4"/>
    <property type="match status" value="1"/>
</dbReference>
<dbReference type="RefSeq" id="WP_039252365.1">
    <property type="nucleotide sequence ID" value="NZ_JENJ01000004.1"/>
</dbReference>
<name>A0A0A0IEI7_CLONO</name>
<dbReference type="InterPro" id="IPR017900">
    <property type="entry name" value="4Fe4S_Fe_S_CS"/>
</dbReference>
<proteinExistence type="inferred from homology"/>
<reference evidence="12 13" key="1">
    <citation type="submission" date="2014-01" db="EMBL/GenBank/DDBJ databases">
        <title>Plasmidome dynamics in the species complex Clostridium novyi sensu lato converts strains of independent lineages into distinctly different pathogens.</title>
        <authorList>
            <person name="Skarin H."/>
            <person name="Segerman B."/>
        </authorList>
    </citation>
    <scope>NUCLEOTIDE SEQUENCE [LARGE SCALE GENOMIC DNA]</scope>
    <source>
        <strain evidence="12 13">4552</strain>
    </source>
</reference>
<evidence type="ECO:0000256" key="1">
    <source>
        <dbReference type="ARBA" id="ARBA00001966"/>
    </source>
</evidence>
<feature type="domain" description="Radical SAM core" evidence="11">
    <location>
        <begin position="19"/>
        <end position="299"/>
    </location>
</feature>
<dbReference type="PROSITE" id="PS51379">
    <property type="entry name" value="4FE4S_FER_2"/>
    <property type="match status" value="2"/>
</dbReference>
<evidence type="ECO:0000259" key="10">
    <source>
        <dbReference type="PROSITE" id="PS51379"/>
    </source>
</evidence>
<dbReference type="PANTHER" id="PTHR30352">
    <property type="entry name" value="PYRUVATE FORMATE-LYASE-ACTIVATING ENZYME"/>
    <property type="match status" value="1"/>
</dbReference>
<keyword evidence="6" id="KW-0560">Oxidoreductase</keyword>
<dbReference type="PIRSF" id="PIRSF000371">
    <property type="entry name" value="PFL_act_enz"/>
    <property type="match status" value="1"/>
</dbReference>
<dbReference type="SUPFAM" id="SSF102114">
    <property type="entry name" value="Radical SAM enzymes"/>
    <property type="match status" value="1"/>
</dbReference>
<dbReference type="SFLD" id="SFLDG01066">
    <property type="entry name" value="organic_radical-activating_enz"/>
    <property type="match status" value="1"/>
</dbReference>
<dbReference type="CDD" id="cd01335">
    <property type="entry name" value="Radical_SAM"/>
    <property type="match status" value="1"/>
</dbReference>
<evidence type="ECO:0000256" key="4">
    <source>
        <dbReference type="ARBA" id="ARBA00022691"/>
    </source>
</evidence>
<gene>
    <name evidence="12" type="ORF">Z968_01475</name>
</gene>
<evidence type="ECO:0000256" key="2">
    <source>
        <dbReference type="ARBA" id="ARBA00009777"/>
    </source>
</evidence>
<dbReference type="GO" id="GO:0051539">
    <property type="term" value="F:4 iron, 4 sulfur cluster binding"/>
    <property type="evidence" value="ECO:0007669"/>
    <property type="project" value="UniProtKB-KW"/>
</dbReference>
<dbReference type="InterPro" id="IPR007197">
    <property type="entry name" value="rSAM"/>
</dbReference>
<evidence type="ECO:0000256" key="8">
    <source>
        <dbReference type="ARBA" id="ARBA00023014"/>
    </source>
</evidence>
<dbReference type="PROSITE" id="PS00198">
    <property type="entry name" value="4FE4S_FER_1"/>
    <property type="match status" value="1"/>
</dbReference>
<evidence type="ECO:0000256" key="6">
    <source>
        <dbReference type="ARBA" id="ARBA00023002"/>
    </source>
</evidence>
<dbReference type="InterPro" id="IPR058240">
    <property type="entry name" value="rSAM_sf"/>
</dbReference>
<dbReference type="Pfam" id="PF04055">
    <property type="entry name" value="Radical_SAM"/>
    <property type="match status" value="1"/>
</dbReference>
<comment type="cofactor">
    <cofactor evidence="1">
        <name>[4Fe-4S] cluster</name>
        <dbReference type="ChEBI" id="CHEBI:49883"/>
    </cofactor>
</comment>
<dbReference type="InterPro" id="IPR001989">
    <property type="entry name" value="Radical_activat_CS"/>
</dbReference>
<dbReference type="Proteomes" id="UP000030012">
    <property type="component" value="Unassembled WGS sequence"/>
</dbReference>
<dbReference type="SUPFAM" id="SSF54862">
    <property type="entry name" value="4Fe-4S ferredoxins"/>
    <property type="match status" value="1"/>
</dbReference>
<dbReference type="InterPro" id="IPR017896">
    <property type="entry name" value="4Fe4S_Fe-S-bd"/>
</dbReference>